<dbReference type="CDD" id="cd09272">
    <property type="entry name" value="RNase_HI_RT_Ty1"/>
    <property type="match status" value="1"/>
</dbReference>
<accession>A0A699GMH9</accession>
<dbReference type="PANTHER" id="PTHR11439">
    <property type="entry name" value="GAG-POL-RELATED RETROTRANSPOSON"/>
    <property type="match status" value="1"/>
</dbReference>
<dbReference type="AlphaFoldDB" id="A0A699GMH9"/>
<feature type="compositionally biased region" description="Polar residues" evidence="2">
    <location>
        <begin position="36"/>
        <end position="47"/>
    </location>
</feature>
<feature type="compositionally biased region" description="Basic and acidic residues" evidence="2">
    <location>
        <begin position="672"/>
        <end position="686"/>
    </location>
</feature>
<comment type="caution">
    <text evidence="4">The sequence shown here is derived from an EMBL/GenBank/DDBJ whole genome shotgun (WGS) entry which is preliminary data.</text>
</comment>
<dbReference type="Pfam" id="PF07727">
    <property type="entry name" value="RVT_2"/>
    <property type="match status" value="1"/>
</dbReference>
<feature type="region of interest" description="Disordered" evidence="2">
    <location>
        <begin position="654"/>
        <end position="696"/>
    </location>
</feature>
<organism evidence="4">
    <name type="scientific">Tanacetum cinerariifolium</name>
    <name type="common">Dalmatian daisy</name>
    <name type="synonym">Chrysanthemum cinerariifolium</name>
    <dbReference type="NCBI Taxonomy" id="118510"/>
    <lineage>
        <taxon>Eukaryota</taxon>
        <taxon>Viridiplantae</taxon>
        <taxon>Streptophyta</taxon>
        <taxon>Embryophyta</taxon>
        <taxon>Tracheophyta</taxon>
        <taxon>Spermatophyta</taxon>
        <taxon>Magnoliopsida</taxon>
        <taxon>eudicotyledons</taxon>
        <taxon>Gunneridae</taxon>
        <taxon>Pentapetalae</taxon>
        <taxon>asterids</taxon>
        <taxon>campanulids</taxon>
        <taxon>Asterales</taxon>
        <taxon>Asteraceae</taxon>
        <taxon>Asteroideae</taxon>
        <taxon>Anthemideae</taxon>
        <taxon>Anthemidinae</taxon>
        <taxon>Tanacetum</taxon>
    </lineage>
</organism>
<protein>
    <submittedName>
        <fullName evidence="4">Putative ribonuclease H-like domain-containing protein</fullName>
    </submittedName>
</protein>
<name>A0A699GMH9_TANCI</name>
<reference evidence="4" key="1">
    <citation type="journal article" date="2019" name="Sci. Rep.">
        <title>Draft genome of Tanacetum cinerariifolium, the natural source of mosquito coil.</title>
        <authorList>
            <person name="Yamashiro T."/>
            <person name="Shiraishi A."/>
            <person name="Satake H."/>
            <person name="Nakayama K."/>
        </authorList>
    </citation>
    <scope>NUCLEOTIDE SEQUENCE</scope>
</reference>
<evidence type="ECO:0000259" key="3">
    <source>
        <dbReference type="Pfam" id="PF07727"/>
    </source>
</evidence>
<feature type="region of interest" description="Disordered" evidence="2">
    <location>
        <begin position="1"/>
        <end position="47"/>
    </location>
</feature>
<feature type="domain" description="Reverse transcriptase Ty1/copia-type" evidence="3">
    <location>
        <begin position="115"/>
        <end position="160"/>
    </location>
</feature>
<dbReference type="EMBL" id="BKCJ010019219">
    <property type="protein sequence ID" value="GEV28076.1"/>
    <property type="molecule type" value="Genomic_DNA"/>
</dbReference>
<evidence type="ECO:0000256" key="1">
    <source>
        <dbReference type="SAM" id="Coils"/>
    </source>
</evidence>
<gene>
    <name evidence="4" type="ORF">Tci_100053</name>
</gene>
<evidence type="ECO:0000313" key="4">
    <source>
        <dbReference type="EMBL" id="GEV28076.1"/>
    </source>
</evidence>
<dbReference type="InterPro" id="IPR013103">
    <property type="entry name" value="RVT_2"/>
</dbReference>
<dbReference type="PANTHER" id="PTHR11439:SF495">
    <property type="entry name" value="REVERSE TRANSCRIPTASE, RNA-DEPENDENT DNA POLYMERASE-RELATED"/>
    <property type="match status" value="1"/>
</dbReference>
<feature type="coiled-coil region" evidence="1">
    <location>
        <begin position="560"/>
        <end position="599"/>
    </location>
</feature>
<keyword evidence="1" id="KW-0175">Coiled coil</keyword>
<feature type="compositionally biased region" description="Basic and acidic residues" evidence="2">
    <location>
        <begin position="8"/>
        <end position="35"/>
    </location>
</feature>
<proteinExistence type="predicted"/>
<sequence length="785" mass="89179">MYPNTQILEDKDAGEVPDNRDEGLRKGSEVNDQEKSYSNSKDVNTAEPSVNTASLNINIGSLNINVVGPSNPNMPSLEDIGIFNDADNDTGIFDDAYDNRVMGVEADTNNLYLSTVTLVDLPNGKRAIGTKWVFRNKKDKRGIVIRNKARLVAQGHTQEEDHAQEIPNEFYGRTHFLLRPTETSHRHAVKRIFRYLKGQPKLGLWYPRDSPFDLEAFSDSDYAGASIDRKPTTRGCQFLGKRLISWQCKKQTIVANFTTKAEYVAVDRNLAFKNDGIQVSDVSLTYCWLSIGVTAAMYDLLLPEEVNAAKHKLTTAGTACLLNDEILQDWHEWGIFVNPSLTKKVFANMKRVEEGFSRVITPLFASMMVQAPVKVLSLEKTKINQAAKIKKLKKRVKKLEGKQKKRTHGLKSFYKVGLSARVESYENEEGLGAQEDTSKQERIAEIDVAEDLFLVDEIAQDQGRLDDQDMFGVHNLEGDEVFVDVTTGENVEQGVIVAKSVEGIVAAITPQITKDELTLAHTLMEIKATKPKAKWVTIQEPKPKKPLKKKDQIAIDEEVTRQLEAEMKAEMEKEERIEREQLAEQIQAQEREQLSIKERSKLLVELVESRRKYFAAKKAKEIRNKPPTKAQQKNLILQESKYFMEMSTENVKESLKKTQAEVTEGSSKRARKELEQESAKKQKLGEQDEAEEDNDQREAEMKMYMKISLNDEIEIDAIPLATKPTIIHIDREDLETLLNLVKAKYGNTKPEEGYKRVLWGDLKVMFEPDVESKVWRKLQGNKVTI</sequence>
<evidence type="ECO:0000256" key="2">
    <source>
        <dbReference type="SAM" id="MobiDB-lite"/>
    </source>
</evidence>